<dbReference type="SUPFAM" id="SSF52266">
    <property type="entry name" value="SGNH hydrolase"/>
    <property type="match status" value="1"/>
</dbReference>
<dbReference type="HOGENOM" id="CLU_747553_0_0_0"/>
<proteinExistence type="predicted"/>
<protein>
    <submittedName>
        <fullName evidence="2">Uncharacterized protein</fullName>
    </submittedName>
</protein>
<accession>E8WY97</accession>
<dbReference type="RefSeq" id="WP_013580043.1">
    <property type="nucleotide sequence ID" value="NC_015064.1"/>
</dbReference>
<dbReference type="KEGG" id="acm:AciX9_1674"/>
<evidence type="ECO:0000256" key="1">
    <source>
        <dbReference type="SAM" id="Phobius"/>
    </source>
</evidence>
<keyword evidence="1" id="KW-0472">Membrane</keyword>
<dbReference type="EMBL" id="CP002480">
    <property type="protein sequence ID" value="ADW68724.1"/>
    <property type="molecule type" value="Genomic_DNA"/>
</dbReference>
<organism evidence="3">
    <name type="scientific">Granulicella tundricola (strain ATCC BAA-1859 / DSM 23138 / MP5ACTX9)</name>
    <dbReference type="NCBI Taxonomy" id="1198114"/>
    <lineage>
        <taxon>Bacteria</taxon>
        <taxon>Pseudomonadati</taxon>
        <taxon>Acidobacteriota</taxon>
        <taxon>Terriglobia</taxon>
        <taxon>Terriglobales</taxon>
        <taxon>Acidobacteriaceae</taxon>
        <taxon>Granulicella</taxon>
    </lineage>
</organism>
<keyword evidence="1" id="KW-0812">Transmembrane</keyword>
<gene>
    <name evidence="2" type="ordered locus">AciX9_1674</name>
</gene>
<dbReference type="AlphaFoldDB" id="E8WY97"/>
<name>E8WY97_GRATM</name>
<keyword evidence="3" id="KW-1185">Reference proteome</keyword>
<evidence type="ECO:0000313" key="2">
    <source>
        <dbReference type="EMBL" id="ADW68724.1"/>
    </source>
</evidence>
<keyword evidence="1" id="KW-1133">Transmembrane helix</keyword>
<dbReference type="PaxDb" id="1198114-AciX9_1674"/>
<reference evidence="3" key="1">
    <citation type="submission" date="2011-01" db="EMBL/GenBank/DDBJ databases">
        <title>Complete sequence of chromosome of Acidobacterium sp. MP5ACTX9.</title>
        <authorList>
            <consortium name="US DOE Joint Genome Institute"/>
            <person name="Lucas S."/>
            <person name="Copeland A."/>
            <person name="Lapidus A."/>
            <person name="Cheng J.-F."/>
            <person name="Goodwin L."/>
            <person name="Pitluck S."/>
            <person name="Teshima H."/>
            <person name="Detter J.C."/>
            <person name="Han C."/>
            <person name="Tapia R."/>
            <person name="Land M."/>
            <person name="Hauser L."/>
            <person name="Kyrpides N."/>
            <person name="Ivanova N."/>
            <person name="Ovchinnikova G."/>
            <person name="Pagani I."/>
            <person name="Rawat S.R."/>
            <person name="Mannisto M."/>
            <person name="Haggblom M.M."/>
            <person name="Woyke T."/>
        </authorList>
    </citation>
    <scope>NUCLEOTIDE SEQUENCE [LARGE SCALE GENOMIC DNA]</scope>
    <source>
        <strain evidence="3">MP5ACTX9</strain>
    </source>
</reference>
<feature type="transmembrane region" description="Helical" evidence="1">
    <location>
        <begin position="29"/>
        <end position="48"/>
    </location>
</feature>
<dbReference type="Proteomes" id="UP000000343">
    <property type="component" value="Chromosome"/>
</dbReference>
<dbReference type="STRING" id="1198114.AciX9_1674"/>
<evidence type="ECO:0000313" key="3">
    <source>
        <dbReference type="Proteomes" id="UP000000343"/>
    </source>
</evidence>
<dbReference type="eggNOG" id="ENOG5031ZGH">
    <property type="taxonomic scope" value="Bacteria"/>
</dbReference>
<sequence length="406" mass="44395">MSSSIDPSTFPNATTAADSITATSSPRRLLHYCLTVVLIPILAIPAFIQLGRSNFFLHHGASVWVRSNDAIFDIHDRDCDVLVYGDSTAMTGIDPEVVENHTGFRTCNIAVTNAVLAVTNNLTLNHYLAQNGKPRVLLVQLSPDDFQSENHAWHQTIYAEGLLELLRHGTPQQARDVLLSHPQESIAFAGYAIGFTAWYAIKDAWFHTTHLRPDEDSVTVRNGFFTPPSPARKSCEPAMSLISNDPAQAAFSRNLVADYREGYARNAGVVLVNVAPIPSCDENLAAYSAQLDGVTSNSLLPLPIGLFNDGRHYTARGSEVVSTLIAGELNTVANRNPSIDDRVPPTHMVAFLRRVHLRLHRTPRKSTPKFSSPGYDVLIFPPDVAPFEITPTLPSEDGTLSIPGLI</sequence>